<accession>A0ABR7CB77</accession>
<protein>
    <submittedName>
        <fullName evidence="1">Uncharacterized protein</fullName>
    </submittedName>
</protein>
<evidence type="ECO:0000313" key="1">
    <source>
        <dbReference type="EMBL" id="MBC5605057.1"/>
    </source>
</evidence>
<dbReference type="EMBL" id="JACOOE010000004">
    <property type="protein sequence ID" value="MBC5605057.1"/>
    <property type="molecule type" value="Genomic_DNA"/>
</dbReference>
<name>A0ABR7CB77_9BACE</name>
<evidence type="ECO:0000313" key="2">
    <source>
        <dbReference type="Proteomes" id="UP000600600"/>
    </source>
</evidence>
<organism evidence="1 2">
    <name type="scientific">Bacteroides difficilis</name>
    <dbReference type="NCBI Taxonomy" id="2763021"/>
    <lineage>
        <taxon>Bacteria</taxon>
        <taxon>Pseudomonadati</taxon>
        <taxon>Bacteroidota</taxon>
        <taxon>Bacteroidia</taxon>
        <taxon>Bacteroidales</taxon>
        <taxon>Bacteroidaceae</taxon>
        <taxon>Bacteroides</taxon>
    </lineage>
</organism>
<reference evidence="1 2" key="1">
    <citation type="submission" date="2020-08" db="EMBL/GenBank/DDBJ databases">
        <title>Genome public.</title>
        <authorList>
            <person name="Liu C."/>
            <person name="Sun Q."/>
        </authorList>
    </citation>
    <scope>NUCLEOTIDE SEQUENCE [LARGE SCALE GENOMIC DNA]</scope>
    <source>
        <strain evidence="1 2">M27</strain>
    </source>
</reference>
<dbReference type="Proteomes" id="UP000600600">
    <property type="component" value="Unassembled WGS sequence"/>
</dbReference>
<proteinExistence type="predicted"/>
<sequence>MGDPKRFIAIILRAIDQKRLTFNGTANSEQTIRYLATVIDVISPKTGKVLKVETLVSYAKKIHAGEIEGCKEEEFDWLG</sequence>
<gene>
    <name evidence="1" type="ORF">H8S67_10290</name>
</gene>
<comment type="caution">
    <text evidence="1">The sequence shown here is derived from an EMBL/GenBank/DDBJ whole genome shotgun (WGS) entry which is preliminary data.</text>
</comment>
<keyword evidence="2" id="KW-1185">Reference proteome</keyword>